<dbReference type="GO" id="GO:0005656">
    <property type="term" value="C:nuclear pre-replicative complex"/>
    <property type="evidence" value="ECO:0007669"/>
    <property type="project" value="TreeGrafter"/>
</dbReference>
<proteinExistence type="predicted"/>
<accession>A0A6A3ADZ3</accession>
<dbReference type="AlphaFoldDB" id="A0A6A3ADZ3"/>
<keyword evidence="2" id="KW-1185">Reference proteome</keyword>
<dbReference type="PANTHER" id="PTHR18763">
    <property type="entry name" value="WD-REPEAT PROTEIN 18"/>
    <property type="match status" value="1"/>
</dbReference>
<dbReference type="Proteomes" id="UP000436088">
    <property type="component" value="Unassembled WGS sequence"/>
</dbReference>
<dbReference type="GO" id="GO:0003964">
    <property type="term" value="F:RNA-directed DNA polymerase activity"/>
    <property type="evidence" value="ECO:0007669"/>
    <property type="project" value="UniProtKB-KW"/>
</dbReference>
<name>A0A6A3ADZ3_HIBSY</name>
<dbReference type="InterPro" id="IPR045227">
    <property type="entry name" value="WDR18/Ipi3/RID3"/>
</dbReference>
<protein>
    <submittedName>
        <fullName evidence="1">Non-LTR retroelement reverse transcriptase</fullName>
    </submittedName>
</protein>
<evidence type="ECO:0000313" key="1">
    <source>
        <dbReference type="EMBL" id="KAE8702306.1"/>
    </source>
</evidence>
<dbReference type="PANTHER" id="PTHR18763:SF3">
    <property type="entry name" value="OS09G0477800 PROTEIN"/>
    <property type="match status" value="1"/>
</dbReference>
<keyword evidence="1" id="KW-0695">RNA-directed DNA polymerase</keyword>
<dbReference type="SUPFAM" id="SSF50978">
    <property type="entry name" value="WD40 repeat-like"/>
    <property type="match status" value="1"/>
</dbReference>
<dbReference type="GO" id="GO:0120330">
    <property type="term" value="C:rixosome complex"/>
    <property type="evidence" value="ECO:0007669"/>
    <property type="project" value="TreeGrafter"/>
</dbReference>
<dbReference type="GO" id="GO:0006364">
    <property type="term" value="P:rRNA processing"/>
    <property type="evidence" value="ECO:0007669"/>
    <property type="project" value="TreeGrafter"/>
</dbReference>
<organism evidence="1 2">
    <name type="scientific">Hibiscus syriacus</name>
    <name type="common">Rose of Sharon</name>
    <dbReference type="NCBI Taxonomy" id="106335"/>
    <lineage>
        <taxon>Eukaryota</taxon>
        <taxon>Viridiplantae</taxon>
        <taxon>Streptophyta</taxon>
        <taxon>Embryophyta</taxon>
        <taxon>Tracheophyta</taxon>
        <taxon>Spermatophyta</taxon>
        <taxon>Magnoliopsida</taxon>
        <taxon>eudicotyledons</taxon>
        <taxon>Gunneridae</taxon>
        <taxon>Pentapetalae</taxon>
        <taxon>rosids</taxon>
        <taxon>malvids</taxon>
        <taxon>Malvales</taxon>
        <taxon>Malvaceae</taxon>
        <taxon>Malvoideae</taxon>
        <taxon>Hibiscus</taxon>
    </lineage>
</organism>
<keyword evidence="1" id="KW-0808">Transferase</keyword>
<gene>
    <name evidence="1" type="ORF">F3Y22_tig00110483pilonHSYRG00117</name>
</gene>
<sequence length="254" mass="27745">MVPLPPSTPSPVSLSVTPPAADRLAVPCPRRQLIHCRFSYFPRHCFSLYSSVQLRFVAHDGSLTAIDSSVSQCNSTTIISCSLYCTVKFWGLLDGTKLRTVAFPCPVMGIALDQMRAEFFFAGSDEFIYKGLINVGSKIHVNQEHECTRWAQKHESGIVSLVIATDNLVSASEDRMVYISEIDTGEAIMGLGSHIGSISEMVVANLTGQGLKVGKKVDNFGEGINRVELSRPLKDSLELEDVLRVAEKGPESSH</sequence>
<evidence type="ECO:0000313" key="2">
    <source>
        <dbReference type="Proteomes" id="UP000436088"/>
    </source>
</evidence>
<dbReference type="Gene3D" id="2.130.10.10">
    <property type="entry name" value="YVTN repeat-like/Quinoprotein amine dehydrogenase"/>
    <property type="match status" value="1"/>
</dbReference>
<comment type="caution">
    <text evidence="1">The sequence shown here is derived from an EMBL/GenBank/DDBJ whole genome shotgun (WGS) entry which is preliminary data.</text>
</comment>
<dbReference type="EMBL" id="VEPZ02001008">
    <property type="protein sequence ID" value="KAE8702306.1"/>
    <property type="molecule type" value="Genomic_DNA"/>
</dbReference>
<dbReference type="GO" id="GO:0006261">
    <property type="term" value="P:DNA-templated DNA replication"/>
    <property type="evidence" value="ECO:0007669"/>
    <property type="project" value="TreeGrafter"/>
</dbReference>
<dbReference type="InterPro" id="IPR036322">
    <property type="entry name" value="WD40_repeat_dom_sf"/>
</dbReference>
<dbReference type="InterPro" id="IPR015943">
    <property type="entry name" value="WD40/YVTN_repeat-like_dom_sf"/>
</dbReference>
<reference evidence="1" key="1">
    <citation type="submission" date="2019-09" db="EMBL/GenBank/DDBJ databases">
        <title>Draft genome information of white flower Hibiscus syriacus.</title>
        <authorList>
            <person name="Kim Y.-M."/>
        </authorList>
    </citation>
    <scope>NUCLEOTIDE SEQUENCE [LARGE SCALE GENOMIC DNA]</scope>
    <source>
        <strain evidence="1">YM2019G1</strain>
    </source>
</reference>
<keyword evidence="1" id="KW-0548">Nucleotidyltransferase</keyword>